<feature type="domain" description="Protein kinase" evidence="4">
    <location>
        <begin position="49"/>
        <end position="316"/>
    </location>
</feature>
<accession>A0A6C0B790</accession>
<dbReference type="Pfam" id="PF00069">
    <property type="entry name" value="Pkinase"/>
    <property type="match status" value="1"/>
</dbReference>
<evidence type="ECO:0000256" key="3">
    <source>
        <dbReference type="ARBA" id="ARBA00022840"/>
    </source>
</evidence>
<dbReference type="EMBL" id="MN739082">
    <property type="protein sequence ID" value="QHS87561.1"/>
    <property type="molecule type" value="Genomic_DNA"/>
</dbReference>
<name>A0A6C0B790_9ZZZZ</name>
<sequence length="316" mass="36212">MNLSDKALALPPTDKALALSPTDKALALPPTDKAQPTYQTMSDTYIHAYRVIERLGRGCFSTVFKAAHRTNDRIVAIKVEPRHTTIKHESQILAYLGREISVDMRWCIPTVHWYGTFGGNICLAMTFYSRPLTATDDLLSTLDLCCQIVKAFRHIHTAGVIHCDVKPDNFMLDDRGRVVAIDFGFASLYRDFETGEHRPNIQSIHLIGSPKYASYFVHQGNRISRRDDLISVGYLMMWLFGIEMEWSTNAVWSSDLPVYDIHHPANVERAKYKKPEKLLSYLSNPYLISYFEGVYNLEHDDDPDYNEYLRGFSTLY</sequence>
<dbReference type="SMART" id="SM00220">
    <property type="entry name" value="S_TKc"/>
    <property type="match status" value="1"/>
</dbReference>
<dbReference type="InterPro" id="IPR000719">
    <property type="entry name" value="Prot_kinase_dom"/>
</dbReference>
<reference evidence="5" key="1">
    <citation type="journal article" date="2020" name="Nature">
        <title>Giant virus diversity and host interactions through global metagenomics.</title>
        <authorList>
            <person name="Schulz F."/>
            <person name="Roux S."/>
            <person name="Paez-Espino D."/>
            <person name="Jungbluth S."/>
            <person name="Walsh D.A."/>
            <person name="Denef V.J."/>
            <person name="McMahon K.D."/>
            <person name="Konstantinidis K.T."/>
            <person name="Eloe-Fadrosh E.A."/>
            <person name="Kyrpides N.C."/>
            <person name="Woyke T."/>
        </authorList>
    </citation>
    <scope>NUCLEOTIDE SEQUENCE</scope>
    <source>
        <strain evidence="5">GVMAG-M-3300010157-4</strain>
    </source>
</reference>
<protein>
    <recommendedName>
        <fullName evidence="1">non-specific serine/threonine protein kinase</fullName>
        <ecNumber evidence="1">2.7.11.1</ecNumber>
    </recommendedName>
</protein>
<evidence type="ECO:0000256" key="2">
    <source>
        <dbReference type="ARBA" id="ARBA00022741"/>
    </source>
</evidence>
<dbReference type="SUPFAM" id="SSF56112">
    <property type="entry name" value="Protein kinase-like (PK-like)"/>
    <property type="match status" value="1"/>
</dbReference>
<evidence type="ECO:0000256" key="1">
    <source>
        <dbReference type="ARBA" id="ARBA00012513"/>
    </source>
</evidence>
<dbReference type="EC" id="2.7.11.1" evidence="1"/>
<proteinExistence type="predicted"/>
<dbReference type="PROSITE" id="PS00108">
    <property type="entry name" value="PROTEIN_KINASE_ST"/>
    <property type="match status" value="1"/>
</dbReference>
<evidence type="ECO:0000259" key="4">
    <source>
        <dbReference type="PROSITE" id="PS50011"/>
    </source>
</evidence>
<dbReference type="AlphaFoldDB" id="A0A6C0B790"/>
<keyword evidence="3" id="KW-0067">ATP-binding</keyword>
<dbReference type="PROSITE" id="PS00107">
    <property type="entry name" value="PROTEIN_KINASE_ATP"/>
    <property type="match status" value="1"/>
</dbReference>
<dbReference type="InterPro" id="IPR011009">
    <property type="entry name" value="Kinase-like_dom_sf"/>
</dbReference>
<keyword evidence="2" id="KW-0547">Nucleotide-binding</keyword>
<organism evidence="5">
    <name type="scientific">viral metagenome</name>
    <dbReference type="NCBI Taxonomy" id="1070528"/>
    <lineage>
        <taxon>unclassified sequences</taxon>
        <taxon>metagenomes</taxon>
        <taxon>organismal metagenomes</taxon>
    </lineage>
</organism>
<dbReference type="Gene3D" id="1.10.510.10">
    <property type="entry name" value="Transferase(Phosphotransferase) domain 1"/>
    <property type="match status" value="1"/>
</dbReference>
<dbReference type="InterPro" id="IPR008271">
    <property type="entry name" value="Ser/Thr_kinase_AS"/>
</dbReference>
<dbReference type="PANTHER" id="PTHR11909">
    <property type="entry name" value="CASEIN KINASE-RELATED"/>
    <property type="match status" value="1"/>
</dbReference>
<dbReference type="GO" id="GO:0004674">
    <property type="term" value="F:protein serine/threonine kinase activity"/>
    <property type="evidence" value="ECO:0007669"/>
    <property type="project" value="UniProtKB-EC"/>
</dbReference>
<dbReference type="InterPro" id="IPR050235">
    <property type="entry name" value="CK1_Ser-Thr_kinase"/>
</dbReference>
<dbReference type="GO" id="GO:0005524">
    <property type="term" value="F:ATP binding"/>
    <property type="evidence" value="ECO:0007669"/>
    <property type="project" value="UniProtKB-KW"/>
</dbReference>
<dbReference type="PROSITE" id="PS50011">
    <property type="entry name" value="PROTEIN_KINASE_DOM"/>
    <property type="match status" value="1"/>
</dbReference>
<evidence type="ECO:0000313" key="5">
    <source>
        <dbReference type="EMBL" id="QHS87561.1"/>
    </source>
</evidence>
<dbReference type="InterPro" id="IPR017441">
    <property type="entry name" value="Protein_kinase_ATP_BS"/>
</dbReference>